<comment type="similarity">
    <text evidence="2">Belongs to the fasciclin-like AGP family.</text>
</comment>
<organism evidence="11 12">
    <name type="scientific">Papaver somniferum</name>
    <name type="common">Opium poppy</name>
    <dbReference type="NCBI Taxonomy" id="3469"/>
    <lineage>
        <taxon>Eukaryota</taxon>
        <taxon>Viridiplantae</taxon>
        <taxon>Streptophyta</taxon>
        <taxon>Embryophyta</taxon>
        <taxon>Tracheophyta</taxon>
        <taxon>Spermatophyta</taxon>
        <taxon>Magnoliopsida</taxon>
        <taxon>Ranunculales</taxon>
        <taxon>Papaveraceae</taxon>
        <taxon>Papaveroideae</taxon>
        <taxon>Papaver</taxon>
    </lineage>
</organism>
<dbReference type="STRING" id="3469.A0A4Y7K0G6"/>
<evidence type="ECO:0000313" key="12">
    <source>
        <dbReference type="Proteomes" id="UP000316621"/>
    </source>
</evidence>
<evidence type="ECO:0000256" key="2">
    <source>
        <dbReference type="ARBA" id="ARBA00007843"/>
    </source>
</evidence>
<keyword evidence="4" id="KW-0336">GPI-anchor</keyword>
<dbReference type="PANTHER" id="PTHR32077">
    <property type="entry name" value="FASCICLIN-LIKE ARABINOGALACTAN PROTEIN"/>
    <property type="match status" value="1"/>
</dbReference>
<dbReference type="OMA" id="MEITMIF"/>
<dbReference type="Gene3D" id="2.30.180.10">
    <property type="entry name" value="FAS1 domain"/>
    <property type="match status" value="1"/>
</dbReference>
<dbReference type="InterPro" id="IPR045003">
    <property type="entry name" value="FLA_A"/>
</dbReference>
<evidence type="ECO:0000313" key="11">
    <source>
        <dbReference type="EMBL" id="RZC65800.1"/>
    </source>
</evidence>
<keyword evidence="6" id="KW-0472">Membrane</keyword>
<evidence type="ECO:0000256" key="5">
    <source>
        <dbReference type="ARBA" id="ARBA00022729"/>
    </source>
</evidence>
<name>A0A4Y7K0G6_PAPSO</name>
<dbReference type="GO" id="GO:0009834">
    <property type="term" value="P:plant-type secondary cell wall biogenesis"/>
    <property type="evidence" value="ECO:0007669"/>
    <property type="project" value="TreeGrafter"/>
</dbReference>
<sequence>MQVSKIFFAVAILLVVVSVTDAQKAKSPPAPPLAPTPAPAPAPDYVNITDLLTVAGPFHTFLNYLEQTKVIETFQNQANNTEEGITILVPKDKAFSNIKKPASLANLTADQLKSLMLFHALPHYYSLADFKKLSESGPVTTFAGGQYQLNFTDVGGTVHMSSGWSKSKVSSAVHSTDPVAIYQVDSVLLPETLFGPPPSPTPAPAPAPDVAPAADAPGAAKSADGFSPKSSKKSSSHKIVSSKVLRMVLAMGHETQPGMLDIRSESHPIQCQVVITEGAAWFIRGAAF</sequence>
<comment type="function">
    <text evidence="7">May be a cell surface adhesion protein.</text>
</comment>
<dbReference type="Gramene" id="RZC65800">
    <property type="protein sequence ID" value="RZC65800"/>
    <property type="gene ID" value="C5167_009495"/>
</dbReference>
<evidence type="ECO:0000256" key="3">
    <source>
        <dbReference type="ARBA" id="ARBA00022475"/>
    </source>
</evidence>
<feature type="domain" description="FAS1" evidence="10">
    <location>
        <begin position="45"/>
        <end position="188"/>
    </location>
</feature>
<comment type="subcellular location">
    <subcellularLocation>
        <location evidence="1">Cell membrane</location>
        <topology evidence="1">Lipid-anchor</topology>
        <topology evidence="1">GPI-anchor</topology>
    </subcellularLocation>
</comment>
<dbReference type="FunFam" id="2.30.180.10:FF:000012">
    <property type="entry name" value="Fasciclin-like arabinogalactan protein 7"/>
    <property type="match status" value="1"/>
</dbReference>
<feature type="compositionally biased region" description="Low complexity" evidence="8">
    <location>
        <begin position="210"/>
        <end position="229"/>
    </location>
</feature>
<evidence type="ECO:0000256" key="7">
    <source>
        <dbReference type="ARBA" id="ARBA00024686"/>
    </source>
</evidence>
<feature type="chain" id="PRO_5021474144" description="FAS1 domain-containing protein" evidence="9">
    <location>
        <begin position="23"/>
        <end position="288"/>
    </location>
</feature>
<keyword evidence="4" id="KW-0449">Lipoprotein</keyword>
<feature type="compositionally biased region" description="Pro residues" evidence="8">
    <location>
        <begin position="195"/>
        <end position="209"/>
    </location>
</feature>
<protein>
    <recommendedName>
        <fullName evidence="10">FAS1 domain-containing protein</fullName>
    </recommendedName>
</protein>
<reference evidence="11 12" key="1">
    <citation type="journal article" date="2018" name="Science">
        <title>The opium poppy genome and morphinan production.</title>
        <authorList>
            <person name="Guo L."/>
            <person name="Winzer T."/>
            <person name="Yang X."/>
            <person name="Li Y."/>
            <person name="Ning Z."/>
            <person name="He Z."/>
            <person name="Teodor R."/>
            <person name="Lu Y."/>
            <person name="Bowser T.A."/>
            <person name="Graham I.A."/>
            <person name="Ye K."/>
        </authorList>
    </citation>
    <scope>NUCLEOTIDE SEQUENCE [LARGE SCALE GENOMIC DNA]</scope>
    <source>
        <strain evidence="12">cv. HN1</strain>
        <tissue evidence="11">Leaves</tissue>
    </source>
</reference>
<evidence type="ECO:0000256" key="1">
    <source>
        <dbReference type="ARBA" id="ARBA00004609"/>
    </source>
</evidence>
<dbReference type="Pfam" id="PF02469">
    <property type="entry name" value="Fasciclin"/>
    <property type="match status" value="1"/>
</dbReference>
<evidence type="ECO:0000256" key="8">
    <source>
        <dbReference type="SAM" id="MobiDB-lite"/>
    </source>
</evidence>
<evidence type="ECO:0000256" key="6">
    <source>
        <dbReference type="ARBA" id="ARBA00023136"/>
    </source>
</evidence>
<dbReference type="GO" id="GO:0005886">
    <property type="term" value="C:plasma membrane"/>
    <property type="evidence" value="ECO:0007669"/>
    <property type="project" value="UniProtKB-SubCell"/>
</dbReference>
<accession>A0A4Y7K0G6</accession>
<feature type="region of interest" description="Disordered" evidence="8">
    <location>
        <begin position="193"/>
        <end position="238"/>
    </location>
</feature>
<feature type="signal peptide" evidence="9">
    <location>
        <begin position="1"/>
        <end position="22"/>
    </location>
</feature>
<dbReference type="PROSITE" id="PS50213">
    <property type="entry name" value="FAS1"/>
    <property type="match status" value="1"/>
</dbReference>
<proteinExistence type="inferred from homology"/>
<dbReference type="Proteomes" id="UP000316621">
    <property type="component" value="Chromosome 6"/>
</dbReference>
<dbReference type="GO" id="GO:0098552">
    <property type="term" value="C:side of membrane"/>
    <property type="evidence" value="ECO:0007669"/>
    <property type="project" value="UniProtKB-KW"/>
</dbReference>
<dbReference type="AlphaFoldDB" id="A0A4Y7K0G6"/>
<dbReference type="PANTHER" id="PTHR32077:SF3">
    <property type="entry name" value="FASCICLIN-LIKE ARABINOGALACTAN PROTEIN 7"/>
    <property type="match status" value="1"/>
</dbReference>
<keyword evidence="5 9" id="KW-0732">Signal</keyword>
<evidence type="ECO:0000259" key="10">
    <source>
        <dbReference type="PROSITE" id="PS50213"/>
    </source>
</evidence>
<evidence type="ECO:0000256" key="4">
    <source>
        <dbReference type="ARBA" id="ARBA00022622"/>
    </source>
</evidence>
<dbReference type="SMART" id="SM00554">
    <property type="entry name" value="FAS1"/>
    <property type="match status" value="1"/>
</dbReference>
<evidence type="ECO:0000256" key="9">
    <source>
        <dbReference type="SAM" id="SignalP"/>
    </source>
</evidence>
<dbReference type="EMBL" id="CM010720">
    <property type="protein sequence ID" value="RZC65800.1"/>
    <property type="molecule type" value="Genomic_DNA"/>
</dbReference>
<keyword evidence="3" id="KW-1003">Cell membrane</keyword>
<dbReference type="InterPro" id="IPR036378">
    <property type="entry name" value="FAS1_dom_sf"/>
</dbReference>
<gene>
    <name evidence="11" type="ORF">C5167_009495</name>
</gene>
<dbReference type="InterPro" id="IPR000782">
    <property type="entry name" value="FAS1_domain"/>
</dbReference>
<dbReference type="SUPFAM" id="SSF82153">
    <property type="entry name" value="FAS1 domain"/>
    <property type="match status" value="1"/>
</dbReference>
<keyword evidence="12" id="KW-1185">Reference proteome</keyword>
<keyword evidence="4" id="KW-0325">Glycoprotein</keyword>